<reference evidence="1" key="1">
    <citation type="journal article" date="2021" name="Proc. Natl. Acad. Sci. U.S.A.">
        <title>A Catalog of Tens of Thousands of Viruses from Human Metagenomes Reveals Hidden Associations with Chronic Diseases.</title>
        <authorList>
            <person name="Tisza M.J."/>
            <person name="Buck C.B."/>
        </authorList>
    </citation>
    <scope>NUCLEOTIDE SEQUENCE</scope>
    <source>
        <strain evidence="1">CtlI314</strain>
    </source>
</reference>
<organism evidence="1">
    <name type="scientific">Siphoviridae sp. ctlI314</name>
    <dbReference type="NCBI Taxonomy" id="2827927"/>
    <lineage>
        <taxon>Viruses</taxon>
        <taxon>Duplodnaviria</taxon>
        <taxon>Heunggongvirae</taxon>
        <taxon>Uroviricota</taxon>
        <taxon>Caudoviricetes</taxon>
    </lineage>
</organism>
<protein>
    <submittedName>
        <fullName evidence="1">Uncharacterized protein</fullName>
    </submittedName>
</protein>
<dbReference type="EMBL" id="BK032727">
    <property type="protein sequence ID" value="DAF57069.1"/>
    <property type="molecule type" value="Genomic_DNA"/>
</dbReference>
<name>A0A8S5T175_9CAUD</name>
<evidence type="ECO:0000313" key="1">
    <source>
        <dbReference type="EMBL" id="DAF57069.1"/>
    </source>
</evidence>
<sequence length="264" mass="28721">MEIITGYRGKPHVTPEQDRDVNIGVVGEGSYVLQTGMQLAAEVSSNNEIKIRDGVLMHQGCIASIKKNTYDALVIINGSQGMKRIDLIVARYEKNQDNRTESLDLKVIQGTPAESNPAVPEYTEGDIQAGDYVADMPMYQVIIDGLNITEVKKVFEVAPDIGALKKEIAELNSNKKVECFSKTVATDTNILADFSPEVNQIIKNGGKIVSAIPGTTTNSNNALVYGKVAIQALPDWSEVYVRCNSNYYSGLGGTTTLNLLVIYV</sequence>
<proteinExistence type="predicted"/>
<accession>A0A8S5T175</accession>